<reference evidence="1 2" key="1">
    <citation type="submission" date="2024-01" db="EMBL/GenBank/DDBJ databases">
        <title>A draft genome for the cacao thread blight pathogen Marasmiellus scandens.</title>
        <authorList>
            <person name="Baruah I.K."/>
            <person name="Leung J."/>
            <person name="Bukari Y."/>
            <person name="Amoako-Attah I."/>
            <person name="Meinhardt L.W."/>
            <person name="Bailey B.A."/>
            <person name="Cohen S.P."/>
        </authorList>
    </citation>
    <scope>NUCLEOTIDE SEQUENCE [LARGE SCALE GENOMIC DNA]</scope>
    <source>
        <strain evidence="1 2">GH-19</strain>
    </source>
</reference>
<accession>A0ABR1IP26</accession>
<dbReference type="SUPFAM" id="SSF52047">
    <property type="entry name" value="RNI-like"/>
    <property type="match status" value="1"/>
</dbReference>
<organism evidence="1 2">
    <name type="scientific">Marasmiellus scandens</name>
    <dbReference type="NCBI Taxonomy" id="2682957"/>
    <lineage>
        <taxon>Eukaryota</taxon>
        <taxon>Fungi</taxon>
        <taxon>Dikarya</taxon>
        <taxon>Basidiomycota</taxon>
        <taxon>Agaricomycotina</taxon>
        <taxon>Agaricomycetes</taxon>
        <taxon>Agaricomycetidae</taxon>
        <taxon>Agaricales</taxon>
        <taxon>Marasmiineae</taxon>
        <taxon>Omphalotaceae</taxon>
        <taxon>Marasmiellus</taxon>
    </lineage>
</organism>
<dbReference type="Proteomes" id="UP001498398">
    <property type="component" value="Unassembled WGS sequence"/>
</dbReference>
<evidence type="ECO:0008006" key="3">
    <source>
        <dbReference type="Google" id="ProtNLM"/>
    </source>
</evidence>
<protein>
    <recommendedName>
        <fullName evidence="3">F-box domain-containing protein</fullName>
    </recommendedName>
</protein>
<keyword evidence="2" id="KW-1185">Reference proteome</keyword>
<name>A0ABR1IP26_9AGAR</name>
<dbReference type="EMBL" id="JBANRG010000107">
    <property type="protein sequence ID" value="KAK7435415.1"/>
    <property type="molecule type" value="Genomic_DNA"/>
</dbReference>
<sequence length="519" mass="59320">MNNDSSSRFPQEILEEIFNYLTQPYTLRSFDKMKLEVPSRRELLSCVLACKAFSLPALRVLWHTLDSMMPLLKLLPNFKIVDDCYVLVGSIDNASSQRFDFYSLMVKRFLHRGLYDMWDDCDITDSVYHHLSIMRPMPLPSLTSFYYDVTDTEDPFHWMSFFLSASLKAAYVHIHPRNEADLLIYLSLVREVAPSFNQLVVENEVESTTCYLEVASQLENLHTLHLTFPGSGHSSPSFQHDVRRFGALQFLEELRVESENEEWISGDCQVAGQFPSLKRLYLGGSHSLVVTFLDVCQDAPLELLQMLGELDNVACQGIFKTVARQWSETLTSFSIDPVITSEGNLGDLVNFSNFIEPLYSSHRLRVFRLMSSRAIYMTDTDVAKLCDAWPHLTNLEINVAARGVTDSPTQVSLLTLSQRCPKLKQVTLPLYLSDIPPLNDDIALSLPLSSHKLEKIDILINENTPVNPDPILVAFHLDATFSHLKKVTAIINHISRTWNEVENVIRTYQIMRRRHGIRL</sequence>
<evidence type="ECO:0000313" key="1">
    <source>
        <dbReference type="EMBL" id="KAK7435415.1"/>
    </source>
</evidence>
<dbReference type="InterPro" id="IPR032675">
    <property type="entry name" value="LRR_dom_sf"/>
</dbReference>
<proteinExistence type="predicted"/>
<evidence type="ECO:0000313" key="2">
    <source>
        <dbReference type="Proteomes" id="UP001498398"/>
    </source>
</evidence>
<dbReference type="Gene3D" id="3.80.10.10">
    <property type="entry name" value="Ribonuclease Inhibitor"/>
    <property type="match status" value="1"/>
</dbReference>
<comment type="caution">
    <text evidence="1">The sequence shown here is derived from an EMBL/GenBank/DDBJ whole genome shotgun (WGS) entry which is preliminary data.</text>
</comment>
<gene>
    <name evidence="1" type="ORF">VKT23_019677</name>
</gene>